<dbReference type="OrthoDB" id="10602582at2759"/>
<evidence type="ECO:0000256" key="1">
    <source>
        <dbReference type="SAM" id="Phobius"/>
    </source>
</evidence>
<dbReference type="EMBL" id="CAJJDN010000181">
    <property type="protein sequence ID" value="CAD8127958.1"/>
    <property type="molecule type" value="Genomic_DNA"/>
</dbReference>
<feature type="transmembrane region" description="Helical" evidence="1">
    <location>
        <begin position="154"/>
        <end position="171"/>
    </location>
</feature>
<protein>
    <submittedName>
        <fullName evidence="2">Uncharacterized protein</fullName>
    </submittedName>
</protein>
<reference evidence="2" key="1">
    <citation type="submission" date="2021-01" db="EMBL/GenBank/DDBJ databases">
        <authorList>
            <consortium name="Genoscope - CEA"/>
            <person name="William W."/>
        </authorList>
    </citation>
    <scope>NUCLEOTIDE SEQUENCE</scope>
</reference>
<evidence type="ECO:0000313" key="3">
    <source>
        <dbReference type="Proteomes" id="UP000692954"/>
    </source>
</evidence>
<gene>
    <name evidence="2" type="ORF">PSON_ATCC_30995.1.T1810085</name>
</gene>
<organism evidence="2 3">
    <name type="scientific">Paramecium sonneborni</name>
    <dbReference type="NCBI Taxonomy" id="65129"/>
    <lineage>
        <taxon>Eukaryota</taxon>
        <taxon>Sar</taxon>
        <taxon>Alveolata</taxon>
        <taxon>Ciliophora</taxon>
        <taxon>Intramacronucleata</taxon>
        <taxon>Oligohymenophorea</taxon>
        <taxon>Peniculida</taxon>
        <taxon>Parameciidae</taxon>
        <taxon>Paramecium</taxon>
    </lineage>
</organism>
<dbReference type="Proteomes" id="UP000692954">
    <property type="component" value="Unassembled WGS sequence"/>
</dbReference>
<keyword evidence="1" id="KW-0812">Transmembrane</keyword>
<proteinExistence type="predicted"/>
<keyword evidence="3" id="KW-1185">Reference proteome</keyword>
<sequence>MECKYGQFELDGFCYDCPGIINQGMITCLDCLLNPKEWYKNPTCKEYIYSDQDGSTYQKNNNRWNYYHIFNGLNIELCVECGQSSIIDQNNIYQDNNFKLQQFKQFCVNEESSNQCYKCSLTYCKFCKILITGEQTQQWGMYRNCFRINRRKQLYIALLYFFNQIMFTLLYKQLFALF</sequence>
<comment type="caution">
    <text evidence="2">The sequence shown here is derived from an EMBL/GenBank/DDBJ whole genome shotgun (WGS) entry which is preliminary data.</text>
</comment>
<keyword evidence="1" id="KW-1133">Transmembrane helix</keyword>
<dbReference type="AlphaFoldDB" id="A0A8S1RIG9"/>
<keyword evidence="1" id="KW-0472">Membrane</keyword>
<evidence type="ECO:0000313" key="2">
    <source>
        <dbReference type="EMBL" id="CAD8127958.1"/>
    </source>
</evidence>
<accession>A0A8S1RIG9</accession>
<name>A0A8S1RIG9_9CILI</name>